<accession>A0A447L0B5</accession>
<organism evidence="1 2">
    <name type="scientific">Serratia odorifera</name>
    <dbReference type="NCBI Taxonomy" id="618"/>
    <lineage>
        <taxon>Bacteria</taxon>
        <taxon>Pseudomonadati</taxon>
        <taxon>Pseudomonadota</taxon>
        <taxon>Gammaproteobacteria</taxon>
        <taxon>Enterobacterales</taxon>
        <taxon>Yersiniaceae</taxon>
        <taxon>Serratia</taxon>
    </lineage>
</organism>
<dbReference type="KEGG" id="sof:NCTC11214_04839"/>
<proteinExistence type="predicted"/>
<sequence>MKNSLADLVNHQFMMLENLTDPSLKGEALLEEITRAKAVSEVAGTMIQTYRVALDAQKAVYDGYAGRVPKVLGIEE</sequence>
<evidence type="ECO:0008006" key="3">
    <source>
        <dbReference type="Google" id="ProtNLM"/>
    </source>
</evidence>
<dbReference type="EMBL" id="LR134117">
    <property type="protein sequence ID" value="VDZ64170.1"/>
    <property type="molecule type" value="Genomic_DNA"/>
</dbReference>
<dbReference type="Proteomes" id="UP000281391">
    <property type="component" value="Chromosome"/>
</dbReference>
<protein>
    <recommendedName>
        <fullName evidence="3">Phage protein</fullName>
    </recommendedName>
</protein>
<reference evidence="1 2" key="1">
    <citation type="submission" date="2018-12" db="EMBL/GenBank/DDBJ databases">
        <authorList>
            <consortium name="Pathogen Informatics"/>
        </authorList>
    </citation>
    <scope>NUCLEOTIDE SEQUENCE [LARGE SCALE GENOMIC DNA]</scope>
    <source>
        <strain evidence="1 2">NCTC11214</strain>
    </source>
</reference>
<dbReference type="AlphaFoldDB" id="A0A447L0B5"/>
<evidence type="ECO:0000313" key="1">
    <source>
        <dbReference type="EMBL" id="VDZ64170.1"/>
    </source>
</evidence>
<evidence type="ECO:0000313" key="2">
    <source>
        <dbReference type="Proteomes" id="UP000281391"/>
    </source>
</evidence>
<dbReference type="RefSeq" id="WP_004964083.1">
    <property type="nucleotide sequence ID" value="NZ_LR134117.1"/>
</dbReference>
<gene>
    <name evidence="1" type="ORF">NCTC11214_04839</name>
</gene>
<name>A0A447L0B5_SEROD</name>